<proteinExistence type="inferred from homology"/>
<evidence type="ECO:0000256" key="4">
    <source>
        <dbReference type="ARBA" id="ARBA00022741"/>
    </source>
</evidence>
<dbReference type="EMBL" id="BAAATD010000018">
    <property type="protein sequence ID" value="GAA2633898.1"/>
    <property type="molecule type" value="Genomic_DNA"/>
</dbReference>
<dbReference type="PANTHER" id="PTHR42711">
    <property type="entry name" value="ABC TRANSPORTER ATP-BINDING PROTEIN"/>
    <property type="match status" value="1"/>
</dbReference>
<evidence type="ECO:0000256" key="2">
    <source>
        <dbReference type="ARBA" id="ARBA00005417"/>
    </source>
</evidence>
<comment type="similarity">
    <text evidence="2">Belongs to the ABC transporter superfamily.</text>
</comment>
<feature type="domain" description="ABC transporter" evidence="7">
    <location>
        <begin position="11"/>
        <end position="100"/>
    </location>
</feature>
<dbReference type="Proteomes" id="UP001501509">
    <property type="component" value="Unassembled WGS sequence"/>
</dbReference>
<keyword evidence="6" id="KW-0046">Antibiotic resistance</keyword>
<comment type="subcellular location">
    <subcellularLocation>
        <location evidence="1">Cell membrane</location>
        <topology evidence="1">Peripheral membrane protein</topology>
    </subcellularLocation>
</comment>
<sequence>MFRAFGAVPALRGLDLTVPYGQVTALVGANGAGKTTLVLILATLLAPDAGRISVAGHDLGTHPGRARSALGWMPDTFEVYDQLTVDEYLAFFADAYGCRRTRSRAASGRCWLPERGNGRIDYGSESADPLGDIGRSVREARAGINRDDETVGPVWPYRLGFNLMLAGGALWVSARRLRTPARRLPEGIRVA</sequence>
<evidence type="ECO:0000313" key="9">
    <source>
        <dbReference type="Proteomes" id="UP001501509"/>
    </source>
</evidence>
<name>A0ABN3QSF6_9ACTN</name>
<evidence type="ECO:0000256" key="6">
    <source>
        <dbReference type="ARBA" id="ARBA00023251"/>
    </source>
</evidence>
<keyword evidence="4" id="KW-0547">Nucleotide-binding</keyword>
<dbReference type="PANTHER" id="PTHR42711:SF5">
    <property type="entry name" value="ABC TRANSPORTER ATP-BINDING PROTEIN NATA"/>
    <property type="match status" value="1"/>
</dbReference>
<dbReference type="Pfam" id="PF00005">
    <property type="entry name" value="ABC_tran"/>
    <property type="match status" value="1"/>
</dbReference>
<dbReference type="SUPFAM" id="SSF52540">
    <property type="entry name" value="P-loop containing nucleoside triphosphate hydrolases"/>
    <property type="match status" value="1"/>
</dbReference>
<keyword evidence="3" id="KW-0813">Transport</keyword>
<accession>A0ABN3QSF6</accession>
<organism evidence="8 9">
    <name type="scientific">Actinomadura fulvescens</name>
    <dbReference type="NCBI Taxonomy" id="46160"/>
    <lineage>
        <taxon>Bacteria</taxon>
        <taxon>Bacillati</taxon>
        <taxon>Actinomycetota</taxon>
        <taxon>Actinomycetes</taxon>
        <taxon>Streptosporangiales</taxon>
        <taxon>Thermomonosporaceae</taxon>
        <taxon>Actinomadura</taxon>
    </lineage>
</organism>
<evidence type="ECO:0000256" key="1">
    <source>
        <dbReference type="ARBA" id="ARBA00004202"/>
    </source>
</evidence>
<evidence type="ECO:0000259" key="7">
    <source>
        <dbReference type="Pfam" id="PF00005"/>
    </source>
</evidence>
<evidence type="ECO:0000256" key="3">
    <source>
        <dbReference type="ARBA" id="ARBA00022448"/>
    </source>
</evidence>
<reference evidence="8 9" key="1">
    <citation type="journal article" date="2019" name="Int. J. Syst. Evol. Microbiol.">
        <title>The Global Catalogue of Microorganisms (GCM) 10K type strain sequencing project: providing services to taxonomists for standard genome sequencing and annotation.</title>
        <authorList>
            <consortium name="The Broad Institute Genomics Platform"/>
            <consortium name="The Broad Institute Genome Sequencing Center for Infectious Disease"/>
            <person name="Wu L."/>
            <person name="Ma J."/>
        </authorList>
    </citation>
    <scope>NUCLEOTIDE SEQUENCE [LARGE SCALE GENOMIC DNA]</scope>
    <source>
        <strain evidence="8 9">JCM 6833</strain>
    </source>
</reference>
<dbReference type="InterPro" id="IPR027417">
    <property type="entry name" value="P-loop_NTPase"/>
</dbReference>
<keyword evidence="5" id="KW-0067">ATP-binding</keyword>
<keyword evidence="9" id="KW-1185">Reference proteome</keyword>
<evidence type="ECO:0000313" key="8">
    <source>
        <dbReference type="EMBL" id="GAA2633898.1"/>
    </source>
</evidence>
<protein>
    <recommendedName>
        <fullName evidence="7">ABC transporter domain-containing protein</fullName>
    </recommendedName>
</protein>
<dbReference type="InterPro" id="IPR003439">
    <property type="entry name" value="ABC_transporter-like_ATP-bd"/>
</dbReference>
<comment type="caution">
    <text evidence="8">The sequence shown here is derived from an EMBL/GenBank/DDBJ whole genome shotgun (WGS) entry which is preliminary data.</text>
</comment>
<dbReference type="InterPro" id="IPR050763">
    <property type="entry name" value="ABC_transporter_ATP-binding"/>
</dbReference>
<evidence type="ECO:0000256" key="5">
    <source>
        <dbReference type="ARBA" id="ARBA00022840"/>
    </source>
</evidence>
<gene>
    <name evidence="8" type="ORF">GCM10010411_85720</name>
</gene>
<dbReference type="Gene3D" id="3.40.50.300">
    <property type="entry name" value="P-loop containing nucleotide triphosphate hydrolases"/>
    <property type="match status" value="1"/>
</dbReference>